<protein>
    <recommendedName>
        <fullName evidence="3">BD-FAE-like domain-containing protein</fullName>
    </recommendedName>
</protein>
<dbReference type="Pfam" id="PF20434">
    <property type="entry name" value="BD-FAE"/>
    <property type="match status" value="1"/>
</dbReference>
<name>A0A062UA25_9PROT</name>
<feature type="chain" id="PRO_5001614495" description="BD-FAE-like domain-containing protein" evidence="2">
    <location>
        <begin position="20"/>
        <end position="319"/>
    </location>
</feature>
<evidence type="ECO:0000313" key="4">
    <source>
        <dbReference type="EMBL" id="KCZ54583.1"/>
    </source>
</evidence>
<dbReference type="InterPro" id="IPR050300">
    <property type="entry name" value="GDXG_lipolytic_enzyme"/>
</dbReference>
<dbReference type="OrthoDB" id="9771666at2"/>
<keyword evidence="1" id="KW-0378">Hydrolase</keyword>
<dbReference type="eggNOG" id="COG0657">
    <property type="taxonomic scope" value="Bacteria"/>
</dbReference>
<dbReference type="PATRIC" id="fig|1280947.3.peg.3427"/>
<dbReference type="EMBL" id="AWFG01000074">
    <property type="protein sequence ID" value="KCZ54583.1"/>
    <property type="molecule type" value="Genomic_DNA"/>
</dbReference>
<proteinExistence type="predicted"/>
<sequence>MRPPVLGILTSLLLCSACAHEDATIPVDDSYTVSQRYYAYYEEYPDLRWPTVQFTAGQEVAFDRRYKLVGDRELHLDVFIPSAEIAKSRGIVLVHGGAWRSGNKSHFYTLANLLSQRGYTVFLPEYRLAPEAKYPAGLVDINDAILWVKAHASEFEIDPSQIVLGGGSSGGQMAALIAYGSDNDTFKSNPDDDTHVSALIDLDGVLDFMTPLALQHENAAGSNSPAALWLGGEMEKATDHWKAASAASYVSAHSPATLIISSGQARFTAGKEEVLPALEGYGIRAKYFEFSNVPHTFWLFDPYVNEVADLVDTFLTDAE</sequence>
<evidence type="ECO:0000259" key="3">
    <source>
        <dbReference type="Pfam" id="PF20434"/>
    </source>
</evidence>
<dbReference type="STRING" id="1280947.HY30_09865"/>
<dbReference type="PANTHER" id="PTHR48081:SF13">
    <property type="entry name" value="ALPHA_BETA HYDROLASE"/>
    <property type="match status" value="1"/>
</dbReference>
<accession>A0A062UA25</accession>
<dbReference type="Proteomes" id="UP000027190">
    <property type="component" value="Unassembled WGS sequence"/>
</dbReference>
<comment type="caution">
    <text evidence="4">The sequence shown here is derived from an EMBL/GenBank/DDBJ whole genome shotgun (WGS) entry which is preliminary data.</text>
</comment>
<dbReference type="AlphaFoldDB" id="A0A062UA25"/>
<organism evidence="4 5">
    <name type="scientific">Hyphomonas chukchiensis</name>
    <dbReference type="NCBI Taxonomy" id="1280947"/>
    <lineage>
        <taxon>Bacteria</taxon>
        <taxon>Pseudomonadati</taxon>
        <taxon>Pseudomonadota</taxon>
        <taxon>Alphaproteobacteria</taxon>
        <taxon>Hyphomonadales</taxon>
        <taxon>Hyphomonadaceae</taxon>
        <taxon>Hyphomonas</taxon>
    </lineage>
</organism>
<gene>
    <name evidence="4" type="ORF">HY30_09865</name>
</gene>
<dbReference type="PANTHER" id="PTHR48081">
    <property type="entry name" value="AB HYDROLASE SUPERFAMILY PROTEIN C4A8.06C"/>
    <property type="match status" value="1"/>
</dbReference>
<keyword evidence="5" id="KW-1185">Reference proteome</keyword>
<evidence type="ECO:0000256" key="1">
    <source>
        <dbReference type="ARBA" id="ARBA00022801"/>
    </source>
</evidence>
<reference evidence="4 5" key="1">
    <citation type="journal article" date="2014" name="Antonie Van Leeuwenhoek">
        <title>Hyphomonas beringensis sp. nov. and Hyphomonas chukchiensis sp. nov., isolated from surface seawater of the Bering Sea and Chukchi Sea.</title>
        <authorList>
            <person name="Li C."/>
            <person name="Lai Q."/>
            <person name="Li G."/>
            <person name="Dong C."/>
            <person name="Wang J."/>
            <person name="Liao Y."/>
            <person name="Shao Z."/>
        </authorList>
    </citation>
    <scope>NUCLEOTIDE SEQUENCE [LARGE SCALE GENOMIC DNA]</scope>
    <source>
        <strain evidence="4 5">BH-BN04-4</strain>
    </source>
</reference>
<feature type="domain" description="BD-FAE-like" evidence="3">
    <location>
        <begin position="76"/>
        <end position="261"/>
    </location>
</feature>
<evidence type="ECO:0000313" key="5">
    <source>
        <dbReference type="Proteomes" id="UP000027190"/>
    </source>
</evidence>
<dbReference type="InterPro" id="IPR029058">
    <property type="entry name" value="AB_hydrolase_fold"/>
</dbReference>
<dbReference type="SUPFAM" id="SSF53474">
    <property type="entry name" value="alpha/beta-Hydrolases"/>
    <property type="match status" value="1"/>
</dbReference>
<feature type="signal peptide" evidence="2">
    <location>
        <begin position="1"/>
        <end position="19"/>
    </location>
</feature>
<evidence type="ECO:0000256" key="2">
    <source>
        <dbReference type="SAM" id="SignalP"/>
    </source>
</evidence>
<keyword evidence="2" id="KW-0732">Signal</keyword>
<dbReference type="InterPro" id="IPR049492">
    <property type="entry name" value="BD-FAE-like_dom"/>
</dbReference>
<dbReference type="Gene3D" id="3.40.50.1820">
    <property type="entry name" value="alpha/beta hydrolase"/>
    <property type="match status" value="1"/>
</dbReference>
<dbReference type="GO" id="GO:0016787">
    <property type="term" value="F:hydrolase activity"/>
    <property type="evidence" value="ECO:0007669"/>
    <property type="project" value="UniProtKB-KW"/>
</dbReference>